<dbReference type="InterPro" id="IPR017981">
    <property type="entry name" value="GPCR_2-like_7TM"/>
</dbReference>
<feature type="transmembrane region" description="Helical" evidence="5">
    <location>
        <begin position="389"/>
        <end position="409"/>
    </location>
</feature>
<dbReference type="AlphaFoldDB" id="A0A9W2ZPP5"/>
<dbReference type="PANTHER" id="PTHR45902:SF1">
    <property type="entry name" value="LATROPHILIN RECEPTOR-LIKE PROTEIN A"/>
    <property type="match status" value="1"/>
</dbReference>
<protein>
    <submittedName>
        <fullName evidence="8">Uncharacterized protein LOC106067362</fullName>
    </submittedName>
</protein>
<gene>
    <name evidence="8" type="primary">LOC106067362</name>
</gene>
<dbReference type="Pfam" id="PF00002">
    <property type="entry name" value="7tm_2"/>
    <property type="match status" value="1"/>
</dbReference>
<keyword evidence="7" id="KW-1185">Reference proteome</keyword>
<feature type="transmembrane region" description="Helical" evidence="5">
    <location>
        <begin position="511"/>
        <end position="539"/>
    </location>
</feature>
<dbReference type="Gene3D" id="1.20.1070.10">
    <property type="entry name" value="Rhodopsin 7-helix transmembrane proteins"/>
    <property type="match status" value="1"/>
</dbReference>
<evidence type="ECO:0000256" key="1">
    <source>
        <dbReference type="ARBA" id="ARBA00004141"/>
    </source>
</evidence>
<feature type="transmembrane region" description="Helical" evidence="5">
    <location>
        <begin position="470"/>
        <end position="491"/>
    </location>
</feature>
<dbReference type="InterPro" id="IPR053231">
    <property type="entry name" value="GPCR_LN-TM7"/>
</dbReference>
<dbReference type="PRINTS" id="PR02001">
    <property type="entry name" value="GCR1CAMPR"/>
</dbReference>
<comment type="subcellular location">
    <subcellularLocation>
        <location evidence="1">Membrane</location>
        <topology evidence="1">Multi-pass membrane protein</topology>
    </subcellularLocation>
</comment>
<reference evidence="8" key="1">
    <citation type="submission" date="2025-08" db="UniProtKB">
        <authorList>
            <consortium name="RefSeq"/>
        </authorList>
    </citation>
    <scope>IDENTIFICATION</scope>
</reference>
<feature type="transmembrane region" description="Helical" evidence="5">
    <location>
        <begin position="560"/>
        <end position="579"/>
    </location>
</feature>
<dbReference type="PANTHER" id="PTHR45902">
    <property type="entry name" value="LATROPHILIN RECEPTOR-LIKE PROTEIN A"/>
    <property type="match status" value="1"/>
</dbReference>
<dbReference type="RefSeq" id="XP_055876946.1">
    <property type="nucleotide sequence ID" value="XM_056020971.1"/>
</dbReference>
<accession>A0A9W2ZPP5</accession>
<feature type="domain" description="G-protein coupled receptors family 2 profile 2" evidence="6">
    <location>
        <begin position="357"/>
        <end position="609"/>
    </location>
</feature>
<dbReference type="PROSITE" id="PS50261">
    <property type="entry name" value="G_PROTEIN_RECEP_F2_4"/>
    <property type="match status" value="1"/>
</dbReference>
<dbReference type="GeneID" id="106067362"/>
<feature type="transmembrane region" description="Helical" evidence="5">
    <location>
        <begin position="429"/>
        <end position="449"/>
    </location>
</feature>
<evidence type="ECO:0000259" key="6">
    <source>
        <dbReference type="PROSITE" id="PS50261"/>
    </source>
</evidence>
<evidence type="ECO:0000313" key="7">
    <source>
        <dbReference type="Proteomes" id="UP001165740"/>
    </source>
</evidence>
<evidence type="ECO:0000256" key="4">
    <source>
        <dbReference type="ARBA" id="ARBA00023136"/>
    </source>
</evidence>
<dbReference type="InterPro" id="IPR000832">
    <property type="entry name" value="GPCR_2_secretin-like"/>
</dbReference>
<evidence type="ECO:0000313" key="8">
    <source>
        <dbReference type="RefSeq" id="XP_055876946.1"/>
    </source>
</evidence>
<keyword evidence="2 5" id="KW-0812">Transmembrane</keyword>
<evidence type="ECO:0000256" key="2">
    <source>
        <dbReference type="ARBA" id="ARBA00022692"/>
    </source>
</evidence>
<proteinExistence type="predicted"/>
<dbReference type="GO" id="GO:0016020">
    <property type="term" value="C:membrane"/>
    <property type="evidence" value="ECO:0007669"/>
    <property type="project" value="UniProtKB-SubCell"/>
</dbReference>
<feature type="transmembrane region" description="Helical" evidence="5">
    <location>
        <begin position="355"/>
        <end position="382"/>
    </location>
</feature>
<dbReference type="Proteomes" id="UP001165740">
    <property type="component" value="Chromosome 1"/>
</dbReference>
<feature type="transmembrane region" description="Helical" evidence="5">
    <location>
        <begin position="585"/>
        <end position="607"/>
    </location>
</feature>
<evidence type="ECO:0000256" key="3">
    <source>
        <dbReference type="ARBA" id="ARBA00022989"/>
    </source>
</evidence>
<dbReference type="GO" id="GO:0007166">
    <property type="term" value="P:cell surface receptor signaling pathway"/>
    <property type="evidence" value="ECO:0007669"/>
    <property type="project" value="InterPro"/>
</dbReference>
<name>A0A9W2ZPP5_BIOGL</name>
<keyword evidence="3 5" id="KW-1133">Transmembrane helix</keyword>
<dbReference type="InterPro" id="IPR022343">
    <property type="entry name" value="GCR1-cAMP_receptor"/>
</dbReference>
<dbReference type="OMA" id="TEKRICP"/>
<sequence>MYYPNVFCALCNSDIYPSLKNDCLPLRSFPLVVPPFTVLLNFYEKSLSDTLFKTEKRICPKEKWSGPGNRCFLIKCADGKQLKNGQCLTALSEIRGLSYRVRLEYLLNFSADYMQPFSQSNSQLYFLSNSLTQWFKIHLFEICKELSFNLNVRSSHQNNVTFIDVQTERVLINPLVLSLDVYVITQKNITRDVAESILTQRLFQSNLTLLVGGNLLTLEYVNSPLYKWNRQNVSTVNGYCETLMNISFPDSKSIDNMWSSKEDFLWLDALLTCPFVHFNNTRVHVETLVSADTSTKYMVRIDLDDAEFYFTEKDELKKLSLEEDGAVNVCVDLLDSKLDELQNKLQAAEANESFLSLYVITVICLGVSMVCLLITVVTYISFRTLRSVAGIHTMILSATLLLAQALLLTISHHQDPSIICTVLGVSTHFMWLCMFAWSLICCFHMYTIFTAKRNIVCNTREFLKQLILKLVFSLLIPALIVSMVIVVDYIVSDGQRMGYGTRTCYLNSKELILCSVAAPLGAVLLSNVFFFVSSVLEIYKLRKFQSTKMFKKSDRSNLYIYMKLSTMTGVFWLLSLLAEGLDNNVLRYISVVMNGLQGMFIFMSYVCNKRVWTLYKQCLSGPPLLEFNHKDKGTFSQSVFEVQAKKDMCHECRGNE</sequence>
<dbReference type="GO" id="GO:0004930">
    <property type="term" value="F:G protein-coupled receptor activity"/>
    <property type="evidence" value="ECO:0007669"/>
    <property type="project" value="InterPro"/>
</dbReference>
<dbReference type="OrthoDB" id="10051649at2759"/>
<evidence type="ECO:0000256" key="5">
    <source>
        <dbReference type="SAM" id="Phobius"/>
    </source>
</evidence>
<keyword evidence="4 5" id="KW-0472">Membrane</keyword>
<organism evidence="7 8">
    <name type="scientific">Biomphalaria glabrata</name>
    <name type="common">Bloodfluke planorb</name>
    <name type="synonym">Freshwater snail</name>
    <dbReference type="NCBI Taxonomy" id="6526"/>
    <lineage>
        <taxon>Eukaryota</taxon>
        <taxon>Metazoa</taxon>
        <taxon>Spiralia</taxon>
        <taxon>Lophotrochozoa</taxon>
        <taxon>Mollusca</taxon>
        <taxon>Gastropoda</taxon>
        <taxon>Heterobranchia</taxon>
        <taxon>Euthyneura</taxon>
        <taxon>Panpulmonata</taxon>
        <taxon>Hygrophila</taxon>
        <taxon>Lymnaeoidea</taxon>
        <taxon>Planorbidae</taxon>
        <taxon>Biomphalaria</taxon>
    </lineage>
</organism>
<dbReference type="CDD" id="cd15039">
    <property type="entry name" value="7tmB3_Methuselah-like"/>
    <property type="match status" value="1"/>
</dbReference>